<proteinExistence type="predicted"/>
<evidence type="ECO:0000313" key="1">
    <source>
        <dbReference type="EMBL" id="JAH73718.1"/>
    </source>
</evidence>
<name>A0A0E9V909_ANGAN</name>
<dbReference type="AlphaFoldDB" id="A0A0E9V909"/>
<organism evidence="1">
    <name type="scientific">Anguilla anguilla</name>
    <name type="common">European freshwater eel</name>
    <name type="synonym">Muraena anguilla</name>
    <dbReference type="NCBI Taxonomy" id="7936"/>
    <lineage>
        <taxon>Eukaryota</taxon>
        <taxon>Metazoa</taxon>
        <taxon>Chordata</taxon>
        <taxon>Craniata</taxon>
        <taxon>Vertebrata</taxon>
        <taxon>Euteleostomi</taxon>
        <taxon>Actinopterygii</taxon>
        <taxon>Neopterygii</taxon>
        <taxon>Teleostei</taxon>
        <taxon>Anguilliformes</taxon>
        <taxon>Anguillidae</taxon>
        <taxon>Anguilla</taxon>
    </lineage>
</organism>
<reference evidence="1" key="1">
    <citation type="submission" date="2014-11" db="EMBL/GenBank/DDBJ databases">
        <authorList>
            <person name="Amaro Gonzalez C."/>
        </authorList>
    </citation>
    <scope>NUCLEOTIDE SEQUENCE</scope>
</reference>
<reference evidence="1" key="2">
    <citation type="journal article" date="2015" name="Fish Shellfish Immunol.">
        <title>Early steps in the European eel (Anguilla anguilla)-Vibrio vulnificus interaction in the gills: Role of the RtxA13 toxin.</title>
        <authorList>
            <person name="Callol A."/>
            <person name="Pajuelo D."/>
            <person name="Ebbesson L."/>
            <person name="Teles M."/>
            <person name="MacKenzie S."/>
            <person name="Amaro C."/>
        </authorList>
    </citation>
    <scope>NUCLEOTIDE SEQUENCE</scope>
</reference>
<accession>A0A0E9V909</accession>
<protein>
    <submittedName>
        <fullName evidence="1">Uncharacterized protein</fullName>
    </submittedName>
</protein>
<dbReference type="EMBL" id="GBXM01034859">
    <property type="protein sequence ID" value="JAH73718.1"/>
    <property type="molecule type" value="Transcribed_RNA"/>
</dbReference>
<sequence length="51" mass="5670">MATLFTDLCNYHNQNQLLCNNNRPISDPEITGLYSALILGAFAPRKPMCAN</sequence>